<sequence>MTIKLITLSVLSALLLAGCATKKYGEEEFLTEREQKQALARTKSPQYFGFQAFPAAGGIGFRGSVRLHPNHRAEMDFIDHVPVIKFRGKMARDNGNALLDFSSPLTRMEYSTAEKFGATFMSMNEDYIPYRGEFDGDVNAYAAVIGQLRFDQLFMESVPLYVRMSRGALGPFARNIFKPDVHMAVGWDILSQFETIQISLRKEVVIFSSSHPYTPHEDLLLSKARIKYVSGYGLCVDGAIYGKKTPIVIDIAGDFYLTRSDKKVAQTKQVSIGDLVVRKVNTQHFPFQGALPRAGRRLLENYLITICPQQGVVYIERYPE</sequence>
<keyword evidence="3" id="KW-1185">Reference proteome</keyword>
<comment type="caution">
    <text evidence="2">The sequence shown here is derived from an EMBL/GenBank/DDBJ whole genome shotgun (WGS) entry which is preliminary data.</text>
</comment>
<keyword evidence="1" id="KW-0732">Signal</keyword>
<dbReference type="Proteomes" id="UP001290861">
    <property type="component" value="Unassembled WGS sequence"/>
</dbReference>
<dbReference type="RefSeq" id="WP_322609182.1">
    <property type="nucleotide sequence ID" value="NZ_JARVCO010000010.1"/>
</dbReference>
<dbReference type="PROSITE" id="PS51257">
    <property type="entry name" value="PROKAR_LIPOPROTEIN"/>
    <property type="match status" value="1"/>
</dbReference>
<evidence type="ECO:0008006" key="4">
    <source>
        <dbReference type="Google" id="ProtNLM"/>
    </source>
</evidence>
<name>A0ABU5MYZ3_9BACT</name>
<proteinExistence type="predicted"/>
<gene>
    <name evidence="2" type="ORF">P9H32_12270</name>
</gene>
<organism evidence="2 3">
    <name type="scientific">Pontiella agarivorans</name>
    <dbReference type="NCBI Taxonomy" id="3038953"/>
    <lineage>
        <taxon>Bacteria</taxon>
        <taxon>Pseudomonadati</taxon>
        <taxon>Kiritimatiellota</taxon>
        <taxon>Kiritimatiellia</taxon>
        <taxon>Kiritimatiellales</taxon>
        <taxon>Pontiellaceae</taxon>
        <taxon>Pontiella</taxon>
    </lineage>
</organism>
<accession>A0ABU5MYZ3</accession>
<protein>
    <recommendedName>
        <fullName evidence="4">Lipoprotein</fullName>
    </recommendedName>
</protein>
<dbReference type="EMBL" id="JARVCO010000010">
    <property type="protein sequence ID" value="MDZ8119398.1"/>
    <property type="molecule type" value="Genomic_DNA"/>
</dbReference>
<evidence type="ECO:0000313" key="2">
    <source>
        <dbReference type="EMBL" id="MDZ8119398.1"/>
    </source>
</evidence>
<evidence type="ECO:0000256" key="1">
    <source>
        <dbReference type="SAM" id="SignalP"/>
    </source>
</evidence>
<reference evidence="2 3" key="1">
    <citation type="journal article" date="2024" name="Appl. Environ. Microbiol.">
        <title>Pontiella agarivorans sp. nov., a novel marine anaerobic bacterium capable of degrading macroalgal polysaccharides and fixing nitrogen.</title>
        <authorList>
            <person name="Liu N."/>
            <person name="Kivenson V."/>
            <person name="Peng X."/>
            <person name="Cui Z."/>
            <person name="Lankiewicz T.S."/>
            <person name="Gosselin K.M."/>
            <person name="English C.J."/>
            <person name="Blair E.M."/>
            <person name="O'Malley M.A."/>
            <person name="Valentine D.L."/>
        </authorList>
    </citation>
    <scope>NUCLEOTIDE SEQUENCE [LARGE SCALE GENOMIC DNA]</scope>
    <source>
        <strain evidence="2 3">NLcol2</strain>
    </source>
</reference>
<feature type="chain" id="PRO_5047495286" description="Lipoprotein" evidence="1">
    <location>
        <begin position="23"/>
        <end position="320"/>
    </location>
</feature>
<evidence type="ECO:0000313" key="3">
    <source>
        <dbReference type="Proteomes" id="UP001290861"/>
    </source>
</evidence>
<feature type="signal peptide" evidence="1">
    <location>
        <begin position="1"/>
        <end position="22"/>
    </location>
</feature>